<sequence>AGAAHEKVHLRDSHHNPSKLAWDHTPSFVNPPNLEEYSQEFFIRKPLPTLKKDAE</sequence>
<dbReference type="EMBL" id="CAJVPY010001809">
    <property type="protein sequence ID" value="CAG8537427.1"/>
    <property type="molecule type" value="Genomic_DNA"/>
</dbReference>
<reference evidence="2" key="1">
    <citation type="submission" date="2021-06" db="EMBL/GenBank/DDBJ databases">
        <authorList>
            <person name="Kallberg Y."/>
            <person name="Tangrot J."/>
            <person name="Rosling A."/>
        </authorList>
    </citation>
    <scope>NUCLEOTIDE SEQUENCE</scope>
    <source>
        <strain evidence="2">MA453B</strain>
    </source>
</reference>
<keyword evidence="3" id="KW-1185">Reference proteome</keyword>
<feature type="region of interest" description="Disordered" evidence="1">
    <location>
        <begin position="1"/>
        <end position="24"/>
    </location>
</feature>
<gene>
    <name evidence="2" type="ORF">DERYTH_LOCUS4639</name>
</gene>
<feature type="non-terminal residue" evidence="2">
    <location>
        <position position="1"/>
    </location>
</feature>
<evidence type="ECO:0000313" key="2">
    <source>
        <dbReference type="EMBL" id="CAG8537427.1"/>
    </source>
</evidence>
<dbReference type="Proteomes" id="UP000789405">
    <property type="component" value="Unassembled WGS sequence"/>
</dbReference>
<protein>
    <submittedName>
        <fullName evidence="2">4649_t:CDS:1</fullName>
    </submittedName>
</protein>
<comment type="caution">
    <text evidence="2">The sequence shown here is derived from an EMBL/GenBank/DDBJ whole genome shotgun (WGS) entry which is preliminary data.</text>
</comment>
<feature type="compositionally biased region" description="Basic and acidic residues" evidence="1">
    <location>
        <begin position="1"/>
        <end position="15"/>
    </location>
</feature>
<accession>A0A9N9ANS0</accession>
<dbReference type="AlphaFoldDB" id="A0A9N9ANS0"/>
<organism evidence="2 3">
    <name type="scientific">Dentiscutata erythropus</name>
    <dbReference type="NCBI Taxonomy" id="1348616"/>
    <lineage>
        <taxon>Eukaryota</taxon>
        <taxon>Fungi</taxon>
        <taxon>Fungi incertae sedis</taxon>
        <taxon>Mucoromycota</taxon>
        <taxon>Glomeromycotina</taxon>
        <taxon>Glomeromycetes</taxon>
        <taxon>Diversisporales</taxon>
        <taxon>Gigasporaceae</taxon>
        <taxon>Dentiscutata</taxon>
    </lineage>
</organism>
<name>A0A9N9ANS0_9GLOM</name>
<evidence type="ECO:0000313" key="3">
    <source>
        <dbReference type="Proteomes" id="UP000789405"/>
    </source>
</evidence>
<evidence type="ECO:0000256" key="1">
    <source>
        <dbReference type="SAM" id="MobiDB-lite"/>
    </source>
</evidence>
<proteinExistence type="predicted"/>